<evidence type="ECO:0000313" key="2">
    <source>
        <dbReference type="Proteomes" id="UP000595140"/>
    </source>
</evidence>
<dbReference type="AlphaFoldDB" id="A0A484NFK3"/>
<accession>A0A484NFK3</accession>
<reference evidence="1 2" key="1">
    <citation type="submission" date="2018-04" db="EMBL/GenBank/DDBJ databases">
        <authorList>
            <person name="Vogel A."/>
        </authorList>
    </citation>
    <scope>NUCLEOTIDE SEQUENCE [LARGE SCALE GENOMIC DNA]</scope>
</reference>
<keyword evidence="2" id="KW-1185">Reference proteome</keyword>
<organism evidence="1 2">
    <name type="scientific">Cuscuta campestris</name>
    <dbReference type="NCBI Taxonomy" id="132261"/>
    <lineage>
        <taxon>Eukaryota</taxon>
        <taxon>Viridiplantae</taxon>
        <taxon>Streptophyta</taxon>
        <taxon>Embryophyta</taxon>
        <taxon>Tracheophyta</taxon>
        <taxon>Spermatophyta</taxon>
        <taxon>Magnoliopsida</taxon>
        <taxon>eudicotyledons</taxon>
        <taxon>Gunneridae</taxon>
        <taxon>Pentapetalae</taxon>
        <taxon>asterids</taxon>
        <taxon>lamiids</taxon>
        <taxon>Solanales</taxon>
        <taxon>Convolvulaceae</taxon>
        <taxon>Cuscuteae</taxon>
        <taxon>Cuscuta</taxon>
        <taxon>Cuscuta subgen. Grammica</taxon>
        <taxon>Cuscuta sect. Cleistogrammica</taxon>
    </lineage>
</organism>
<dbReference type="OrthoDB" id="1919336at2759"/>
<evidence type="ECO:0000313" key="1">
    <source>
        <dbReference type="EMBL" id="VFR00013.1"/>
    </source>
</evidence>
<proteinExistence type="predicted"/>
<gene>
    <name evidence="1" type="ORF">CCAM_LOCUS41788</name>
</gene>
<protein>
    <submittedName>
        <fullName evidence="1">Uncharacterized protein</fullName>
    </submittedName>
</protein>
<name>A0A484NFK3_9ASTE</name>
<dbReference type="Proteomes" id="UP000595140">
    <property type="component" value="Unassembled WGS sequence"/>
</dbReference>
<sequence length="158" mass="17601">MGSVYCSESCGLSVAISLADMHECGATRVSINAGAIPEKNIGLKTVKISPGFRINPDLHFGYSWRSFAKTCHDGDEIDVDRRGFETSRNMSKMIHGLCPRFRHSLQFGSSPTHSQNKEAIQNCTPLLRQLPISSSPNERIGIAPIYLYLFVTKEFYTE</sequence>
<dbReference type="EMBL" id="OOIL02006673">
    <property type="protein sequence ID" value="VFR00013.1"/>
    <property type="molecule type" value="Genomic_DNA"/>
</dbReference>